<reference evidence="3" key="1">
    <citation type="submission" date="2024-06" db="EMBL/GenBank/DDBJ databases">
        <title>Multi-omics analyses provide insights into the biosynthesis of the anticancer antibiotic pleurotin in Hohenbuehelia grisea.</title>
        <authorList>
            <person name="Weaver J.A."/>
            <person name="Alberti F."/>
        </authorList>
    </citation>
    <scope>NUCLEOTIDE SEQUENCE [LARGE SCALE GENOMIC DNA]</scope>
    <source>
        <strain evidence="3">T-177</strain>
    </source>
</reference>
<dbReference type="EMBL" id="JASNQZ010000010">
    <property type="protein sequence ID" value="KAL0952289.1"/>
    <property type="molecule type" value="Genomic_DNA"/>
</dbReference>
<accession>A0ABR3J9E5</accession>
<dbReference type="Proteomes" id="UP001556367">
    <property type="component" value="Unassembled WGS sequence"/>
</dbReference>
<feature type="compositionally biased region" description="Low complexity" evidence="1">
    <location>
        <begin position="350"/>
        <end position="365"/>
    </location>
</feature>
<comment type="caution">
    <text evidence="2">The sequence shown here is derived from an EMBL/GenBank/DDBJ whole genome shotgun (WGS) entry which is preliminary data.</text>
</comment>
<gene>
    <name evidence="2" type="ORF">HGRIS_006578</name>
</gene>
<keyword evidence="3" id="KW-1185">Reference proteome</keyword>
<feature type="region of interest" description="Disordered" evidence="1">
    <location>
        <begin position="346"/>
        <end position="365"/>
    </location>
</feature>
<evidence type="ECO:0000313" key="2">
    <source>
        <dbReference type="EMBL" id="KAL0952289.1"/>
    </source>
</evidence>
<proteinExistence type="predicted"/>
<protein>
    <submittedName>
        <fullName evidence="2">Uncharacterized protein</fullName>
    </submittedName>
</protein>
<evidence type="ECO:0000313" key="3">
    <source>
        <dbReference type="Proteomes" id="UP001556367"/>
    </source>
</evidence>
<organism evidence="2 3">
    <name type="scientific">Hohenbuehelia grisea</name>
    <dbReference type="NCBI Taxonomy" id="104357"/>
    <lineage>
        <taxon>Eukaryota</taxon>
        <taxon>Fungi</taxon>
        <taxon>Dikarya</taxon>
        <taxon>Basidiomycota</taxon>
        <taxon>Agaricomycotina</taxon>
        <taxon>Agaricomycetes</taxon>
        <taxon>Agaricomycetidae</taxon>
        <taxon>Agaricales</taxon>
        <taxon>Pleurotineae</taxon>
        <taxon>Pleurotaceae</taxon>
        <taxon>Hohenbuehelia</taxon>
    </lineage>
</organism>
<name>A0ABR3J9E5_9AGAR</name>
<sequence length="365" mass="40604">MRIIVKYFANTHRVTLFMIKPIDSPYNGSCVPIHAYGYLPHINTNSFSWSYCGTLTPEEINEVFGRPVDPTPIASVPDREFKDVAEFLVELFPYSIVPESILSEFEIQRDREFAAILASAFRQPCRAEAPKLLYKALKTYETKCDQGSHCQIIRMTLARNELHGTSFDRGALVGLLTRVYLIIARDAALKELSFVDADTSSSKPGMVRTVSVIVKDFLTSLLPESALEEAILAEVQDYVLNFSHFDQVSRNISYVNKEFLYQVWCRALFNAGSFSLSSTSCSSLITKIILTSLLTSDIVIISAFKLGTKRSSFFKSCLKRSQLRLLTQNTASGNDHGIQLDERLQGATRGSTSDQGVSGSSSVLA</sequence>
<evidence type="ECO:0000256" key="1">
    <source>
        <dbReference type="SAM" id="MobiDB-lite"/>
    </source>
</evidence>